<name>A0ABU1D3G1_9BURK</name>
<organism evidence="2 3">
    <name type="scientific">Yanghanlia caeni</name>
    <dbReference type="NCBI Taxonomy" id="3064283"/>
    <lineage>
        <taxon>Bacteria</taxon>
        <taxon>Pseudomonadati</taxon>
        <taxon>Pseudomonadota</taxon>
        <taxon>Betaproteobacteria</taxon>
        <taxon>Burkholderiales</taxon>
        <taxon>Alcaligenaceae</taxon>
        <taxon>Yanghanlia</taxon>
    </lineage>
</organism>
<keyword evidence="1" id="KW-0812">Transmembrane</keyword>
<sequence length="83" mass="9611">MKWRSLMWILWPSFLAAAMMTFFVFALIDPLDIVIFGHIQASRMQVYAAGFFFFWIMAAISSALTLNIAPRPKEYDEFGEPIN</sequence>
<protein>
    <recommendedName>
        <fullName evidence="4">Transmembrane protein</fullName>
    </recommendedName>
</protein>
<comment type="caution">
    <text evidence="2">The sequence shown here is derived from an EMBL/GenBank/DDBJ whole genome shotgun (WGS) entry which is preliminary data.</text>
</comment>
<keyword evidence="1" id="KW-1133">Transmembrane helix</keyword>
<feature type="transmembrane region" description="Helical" evidence="1">
    <location>
        <begin position="48"/>
        <end position="69"/>
    </location>
</feature>
<keyword evidence="3" id="KW-1185">Reference proteome</keyword>
<evidence type="ECO:0008006" key="4">
    <source>
        <dbReference type="Google" id="ProtNLM"/>
    </source>
</evidence>
<feature type="transmembrane region" description="Helical" evidence="1">
    <location>
        <begin position="7"/>
        <end position="28"/>
    </location>
</feature>
<proteinExistence type="predicted"/>
<dbReference type="Proteomes" id="UP001232156">
    <property type="component" value="Unassembled WGS sequence"/>
</dbReference>
<evidence type="ECO:0000256" key="1">
    <source>
        <dbReference type="SAM" id="Phobius"/>
    </source>
</evidence>
<gene>
    <name evidence="2" type="ORF">Q8947_02725</name>
</gene>
<evidence type="ECO:0000313" key="2">
    <source>
        <dbReference type="EMBL" id="MDR4124898.1"/>
    </source>
</evidence>
<accession>A0ABU1D3G1</accession>
<dbReference type="RefSeq" id="WP_165279554.1">
    <property type="nucleotide sequence ID" value="NZ_JAUZQE010000004.1"/>
</dbReference>
<reference evidence="2 3" key="1">
    <citation type="submission" date="2023-08" db="EMBL/GenBank/DDBJ databases">
        <title>Alcaligenaceae gen. nov., a novel taxon isolated from the sludge of Yixing Pesticide Factory.</title>
        <authorList>
            <person name="Ruan L."/>
        </authorList>
    </citation>
    <scope>NUCLEOTIDE SEQUENCE [LARGE SCALE GENOMIC DNA]</scope>
    <source>
        <strain evidence="2 3">LG-2</strain>
    </source>
</reference>
<dbReference type="EMBL" id="JAUZQE010000004">
    <property type="protein sequence ID" value="MDR4124898.1"/>
    <property type="molecule type" value="Genomic_DNA"/>
</dbReference>
<evidence type="ECO:0000313" key="3">
    <source>
        <dbReference type="Proteomes" id="UP001232156"/>
    </source>
</evidence>
<keyword evidence="1" id="KW-0472">Membrane</keyword>